<evidence type="ECO:0000256" key="8">
    <source>
        <dbReference type="ARBA" id="ARBA00022741"/>
    </source>
</evidence>
<accession>A0ABT4RNN0</accession>
<dbReference type="EMBL" id="JAPCID010000034">
    <property type="protein sequence ID" value="MDA0140171.1"/>
    <property type="molecule type" value="Genomic_DNA"/>
</dbReference>
<evidence type="ECO:0000256" key="12">
    <source>
        <dbReference type="ARBA" id="ARBA00022917"/>
    </source>
</evidence>
<gene>
    <name evidence="15 20" type="primary">pheT</name>
    <name evidence="20" type="ORF">OJ962_21920</name>
</gene>
<dbReference type="PROSITE" id="PS51483">
    <property type="entry name" value="B5"/>
    <property type="match status" value="1"/>
</dbReference>
<dbReference type="InterPro" id="IPR033714">
    <property type="entry name" value="tRNA_bind_bactPheRS"/>
</dbReference>
<dbReference type="Gene3D" id="2.40.50.140">
    <property type="entry name" value="Nucleic acid-binding proteins"/>
    <property type="match status" value="1"/>
</dbReference>
<dbReference type="Pfam" id="PF01588">
    <property type="entry name" value="tRNA_bind"/>
    <property type="match status" value="1"/>
</dbReference>
<comment type="subunit">
    <text evidence="3 15">Tetramer of two alpha and two beta subunits.</text>
</comment>
<comment type="similarity">
    <text evidence="2 15">Belongs to the phenylalanyl-tRNA synthetase beta subunit family. Type 1 subfamily.</text>
</comment>
<feature type="domain" description="TRNA-binding" evidence="17">
    <location>
        <begin position="40"/>
        <end position="149"/>
    </location>
</feature>
<dbReference type="SUPFAM" id="SSF54991">
    <property type="entry name" value="Anticodon-binding domain of PheRS"/>
    <property type="match status" value="1"/>
</dbReference>
<evidence type="ECO:0000256" key="15">
    <source>
        <dbReference type="HAMAP-Rule" id="MF_00283"/>
    </source>
</evidence>
<evidence type="ECO:0000256" key="4">
    <source>
        <dbReference type="ARBA" id="ARBA00022490"/>
    </source>
</evidence>
<dbReference type="Gene3D" id="3.50.40.10">
    <property type="entry name" value="Phenylalanyl-trna Synthetase, Chain B, domain 3"/>
    <property type="match status" value="1"/>
</dbReference>
<evidence type="ECO:0000256" key="13">
    <source>
        <dbReference type="ARBA" id="ARBA00023146"/>
    </source>
</evidence>
<evidence type="ECO:0000313" key="21">
    <source>
        <dbReference type="Proteomes" id="UP001147700"/>
    </source>
</evidence>
<keyword evidence="6 15" id="KW-0436">Ligase</keyword>
<evidence type="ECO:0000256" key="10">
    <source>
        <dbReference type="ARBA" id="ARBA00022842"/>
    </source>
</evidence>
<dbReference type="CDD" id="cd02796">
    <property type="entry name" value="tRNA_bind_bactPheRS"/>
    <property type="match status" value="1"/>
</dbReference>
<dbReference type="HAMAP" id="MF_00283">
    <property type="entry name" value="Phe_tRNA_synth_beta1"/>
    <property type="match status" value="1"/>
</dbReference>
<reference evidence="20" key="1">
    <citation type="submission" date="2022-10" db="EMBL/GenBank/DDBJ databases">
        <title>The WGS of Solirubrobacter sp. CPCC 204708.</title>
        <authorList>
            <person name="Jiang Z."/>
        </authorList>
    </citation>
    <scope>NUCLEOTIDE SEQUENCE</scope>
    <source>
        <strain evidence="20">CPCC 204708</strain>
    </source>
</reference>
<dbReference type="NCBIfam" id="TIGR00472">
    <property type="entry name" value="pheT_bact"/>
    <property type="match status" value="1"/>
</dbReference>
<feature type="domain" description="B5" evidence="19">
    <location>
        <begin position="403"/>
        <end position="479"/>
    </location>
</feature>
<dbReference type="InterPro" id="IPR002547">
    <property type="entry name" value="tRNA-bd_dom"/>
</dbReference>
<evidence type="ECO:0000256" key="11">
    <source>
        <dbReference type="ARBA" id="ARBA00022884"/>
    </source>
</evidence>
<dbReference type="Gene3D" id="3.30.56.10">
    <property type="match status" value="2"/>
</dbReference>
<evidence type="ECO:0000256" key="14">
    <source>
        <dbReference type="ARBA" id="ARBA00049255"/>
    </source>
</evidence>
<dbReference type="SMART" id="SM00874">
    <property type="entry name" value="B5"/>
    <property type="match status" value="1"/>
</dbReference>
<dbReference type="InterPro" id="IPR036690">
    <property type="entry name" value="Fdx_antiC-bd_sf"/>
</dbReference>
<keyword evidence="11 16" id="KW-0694">RNA-binding</keyword>
<keyword evidence="13 15" id="KW-0030">Aminoacyl-tRNA synthetase</keyword>
<evidence type="ECO:0000256" key="5">
    <source>
        <dbReference type="ARBA" id="ARBA00022555"/>
    </source>
</evidence>
<keyword evidence="4 15" id="KW-0963">Cytoplasm</keyword>
<dbReference type="EC" id="6.1.1.20" evidence="15"/>
<evidence type="ECO:0000256" key="9">
    <source>
        <dbReference type="ARBA" id="ARBA00022840"/>
    </source>
</evidence>
<dbReference type="PROSITE" id="PS51447">
    <property type="entry name" value="FDX_ACB"/>
    <property type="match status" value="1"/>
</dbReference>
<feature type="binding site" evidence="15">
    <location>
        <position position="467"/>
    </location>
    <ligand>
        <name>Mg(2+)</name>
        <dbReference type="ChEBI" id="CHEBI:18420"/>
        <note>shared with alpha subunit</note>
    </ligand>
</feature>
<comment type="subcellular location">
    <subcellularLocation>
        <location evidence="1 15">Cytoplasm</location>
    </subcellularLocation>
</comment>
<dbReference type="NCBIfam" id="NF045760">
    <property type="entry name" value="YtpR"/>
    <property type="match status" value="1"/>
</dbReference>
<dbReference type="Proteomes" id="UP001147700">
    <property type="component" value="Unassembled WGS sequence"/>
</dbReference>
<keyword evidence="5 16" id="KW-0820">tRNA-binding</keyword>
<protein>
    <recommendedName>
        <fullName evidence="15">Phenylalanine--tRNA ligase beta subunit</fullName>
        <ecNumber evidence="15">6.1.1.20</ecNumber>
    </recommendedName>
    <alternativeName>
        <fullName evidence="15">Phenylalanyl-tRNA synthetase beta subunit</fullName>
        <shortName evidence="15">PheRS</shortName>
    </alternativeName>
</protein>
<keyword evidence="7 15" id="KW-0479">Metal-binding</keyword>
<keyword evidence="21" id="KW-1185">Reference proteome</keyword>
<sequence>MRLPLFWLTDYVDPGMDASKLAARLAMTGTEVDRVHTHGVSALENFVVGRVLEREQHPDADRLSVCQVAIGEGDVSTIVCGAPNVAAGQTVGVALPGSVMPDGTRLKKAKLRGVPSNGMILAEDEVGIGSDHAGIMVLDDDLVPGTPLAQVLPISTDVLELEITPNRPDCLSVYGVAREVHAATGAPLNPPPWMEDPGTPGPVEGVTVEVQDAEFCPRFTARLFEDVKIGPSPRWLKARLMAAGQRPINNVVDITNYVMLLTGQPLHAFNFDLVAGGKLVVRRAGQGEQMTTLDDQVRTLDSSMHLIDDGEGPTSIAGIMGGQRSEVREDTTRVLMEAANWHGPTLQRTSQKLGLRTEASGRFEKGLPPEQSMWGTIVATQLMLELTGARLAPGTIDVGGEGPAPKTIRLREEKVTRLLGTAVPIREQADILEALEFDVHDAGDGLDVTVPAFRRNDVTREVDLIEEVARIWGLEKLPATIPGHGMSARLTPEQRLRRRAGDALVGAGFSEAIGWSFQAPEMARRLRIDDSAVKLRNPLSEDLAVMRTTLLGSLLTSVRHNTARGAEDVRLFEKGSVYFDRPHRREPTAAEARSTPLPDERMHLAALMTGRIRPASWGDGNPPTADFFAAKGVLETVLGALRVDFTVVRGADPFLHPGRAARVLVGGEDAGWLGEIHPGVAAEFGLARVAGFELDFGAVLPHAVVAPHYEDLTSFPAIRQDLAFWVPADRTASELVEVVRGAGGKLLKDVRVFDVYAREGQTSLAVRLEFRAGDRTLTDDEISPQREKIVKAVAEKLEGELRG</sequence>
<dbReference type="SUPFAM" id="SSF46955">
    <property type="entry name" value="Putative DNA-binding domain"/>
    <property type="match status" value="1"/>
</dbReference>
<evidence type="ECO:0000259" key="19">
    <source>
        <dbReference type="PROSITE" id="PS51483"/>
    </source>
</evidence>
<dbReference type="SUPFAM" id="SSF50249">
    <property type="entry name" value="Nucleic acid-binding proteins"/>
    <property type="match status" value="1"/>
</dbReference>
<dbReference type="Gene3D" id="3.30.70.380">
    <property type="entry name" value="Ferrodoxin-fold anticodon-binding domain"/>
    <property type="match status" value="1"/>
</dbReference>
<feature type="binding site" evidence="15">
    <location>
        <position position="457"/>
    </location>
    <ligand>
        <name>Mg(2+)</name>
        <dbReference type="ChEBI" id="CHEBI:18420"/>
        <note>shared with alpha subunit</note>
    </ligand>
</feature>
<evidence type="ECO:0000256" key="1">
    <source>
        <dbReference type="ARBA" id="ARBA00004496"/>
    </source>
</evidence>
<feature type="binding site" evidence="15">
    <location>
        <position position="463"/>
    </location>
    <ligand>
        <name>Mg(2+)</name>
        <dbReference type="ChEBI" id="CHEBI:18420"/>
        <note>shared with alpha subunit</note>
    </ligand>
</feature>
<dbReference type="InterPro" id="IPR020825">
    <property type="entry name" value="Phe-tRNA_synthase-like_B3/B4"/>
</dbReference>
<comment type="catalytic activity">
    <reaction evidence="14 15">
        <text>tRNA(Phe) + L-phenylalanine + ATP = L-phenylalanyl-tRNA(Phe) + AMP + diphosphate + H(+)</text>
        <dbReference type="Rhea" id="RHEA:19413"/>
        <dbReference type="Rhea" id="RHEA-COMP:9668"/>
        <dbReference type="Rhea" id="RHEA-COMP:9699"/>
        <dbReference type="ChEBI" id="CHEBI:15378"/>
        <dbReference type="ChEBI" id="CHEBI:30616"/>
        <dbReference type="ChEBI" id="CHEBI:33019"/>
        <dbReference type="ChEBI" id="CHEBI:58095"/>
        <dbReference type="ChEBI" id="CHEBI:78442"/>
        <dbReference type="ChEBI" id="CHEBI:78531"/>
        <dbReference type="ChEBI" id="CHEBI:456215"/>
        <dbReference type="EC" id="6.1.1.20"/>
    </reaction>
</comment>
<dbReference type="Pfam" id="PF17759">
    <property type="entry name" value="tRNA_synthFbeta"/>
    <property type="match status" value="1"/>
</dbReference>
<dbReference type="CDD" id="cd00769">
    <property type="entry name" value="PheRS_beta_core"/>
    <property type="match status" value="1"/>
</dbReference>
<dbReference type="SUPFAM" id="SSF56037">
    <property type="entry name" value="PheT/TilS domain"/>
    <property type="match status" value="1"/>
</dbReference>
<dbReference type="InterPro" id="IPR005147">
    <property type="entry name" value="tRNA_synthase_B5-dom"/>
</dbReference>
<evidence type="ECO:0000313" key="20">
    <source>
        <dbReference type="EMBL" id="MDA0140171.1"/>
    </source>
</evidence>
<dbReference type="Pfam" id="PF03484">
    <property type="entry name" value="B5"/>
    <property type="match status" value="1"/>
</dbReference>
<keyword evidence="10 15" id="KW-0460">Magnesium</keyword>
<proteinExistence type="inferred from homology"/>
<evidence type="ECO:0000256" key="2">
    <source>
        <dbReference type="ARBA" id="ARBA00008653"/>
    </source>
</evidence>
<keyword evidence="8 15" id="KW-0547">Nucleotide-binding</keyword>
<dbReference type="InterPro" id="IPR004532">
    <property type="entry name" value="Phe-tRNA-ligase_IIc_bsu_bact"/>
</dbReference>
<organism evidence="20 21">
    <name type="scientific">Solirubrobacter deserti</name>
    <dbReference type="NCBI Taxonomy" id="2282478"/>
    <lineage>
        <taxon>Bacteria</taxon>
        <taxon>Bacillati</taxon>
        <taxon>Actinomycetota</taxon>
        <taxon>Thermoleophilia</taxon>
        <taxon>Solirubrobacterales</taxon>
        <taxon>Solirubrobacteraceae</taxon>
        <taxon>Solirubrobacter</taxon>
    </lineage>
</organism>
<dbReference type="PANTHER" id="PTHR10947:SF0">
    <property type="entry name" value="PHENYLALANINE--TRNA LIGASE BETA SUBUNIT"/>
    <property type="match status" value="1"/>
</dbReference>
<dbReference type="Pfam" id="PF03147">
    <property type="entry name" value="FDX-ACB"/>
    <property type="match status" value="1"/>
</dbReference>
<dbReference type="InterPro" id="IPR005146">
    <property type="entry name" value="B3/B4_tRNA-bd"/>
</dbReference>
<evidence type="ECO:0000256" key="7">
    <source>
        <dbReference type="ARBA" id="ARBA00022723"/>
    </source>
</evidence>
<dbReference type="SMART" id="SM00896">
    <property type="entry name" value="FDX-ACB"/>
    <property type="match status" value="1"/>
</dbReference>
<dbReference type="InterPro" id="IPR041616">
    <property type="entry name" value="PheRS_beta_core"/>
</dbReference>
<comment type="caution">
    <text evidence="20">The sequence shown here is derived from an EMBL/GenBank/DDBJ whole genome shotgun (WGS) entry which is preliminary data.</text>
</comment>
<comment type="cofactor">
    <cofactor evidence="15">
        <name>Mg(2+)</name>
        <dbReference type="ChEBI" id="CHEBI:18420"/>
    </cofactor>
    <text evidence="15">Binds 2 magnesium ions per tetramer.</text>
</comment>
<evidence type="ECO:0000256" key="6">
    <source>
        <dbReference type="ARBA" id="ARBA00022598"/>
    </source>
</evidence>
<dbReference type="InterPro" id="IPR045864">
    <property type="entry name" value="aa-tRNA-synth_II/BPL/LPL"/>
</dbReference>
<dbReference type="InterPro" id="IPR009061">
    <property type="entry name" value="DNA-bd_dom_put_sf"/>
</dbReference>
<dbReference type="Pfam" id="PF03483">
    <property type="entry name" value="B3_4"/>
    <property type="match status" value="1"/>
</dbReference>
<dbReference type="Gene3D" id="3.30.930.10">
    <property type="entry name" value="Bira Bifunctional Protein, Domain 2"/>
    <property type="match status" value="1"/>
</dbReference>
<feature type="binding site" evidence="15">
    <location>
        <position position="466"/>
    </location>
    <ligand>
        <name>Mg(2+)</name>
        <dbReference type="ChEBI" id="CHEBI:18420"/>
        <note>shared with alpha subunit</note>
    </ligand>
</feature>
<dbReference type="RefSeq" id="WP_202952537.1">
    <property type="nucleotide sequence ID" value="NZ_JAPCID010000034.1"/>
</dbReference>
<dbReference type="InterPro" id="IPR005121">
    <property type="entry name" value="Fdx_antiC-bd"/>
</dbReference>
<keyword evidence="12 15" id="KW-0648">Protein biosynthesis</keyword>
<name>A0ABT4RNN0_9ACTN</name>
<feature type="domain" description="FDX-ACB" evidence="18">
    <location>
        <begin position="713"/>
        <end position="802"/>
    </location>
</feature>
<keyword evidence="9 15" id="KW-0067">ATP-binding</keyword>
<dbReference type="InterPro" id="IPR012340">
    <property type="entry name" value="NA-bd_OB-fold"/>
</dbReference>
<dbReference type="SMART" id="SM00873">
    <property type="entry name" value="B3_4"/>
    <property type="match status" value="1"/>
</dbReference>
<evidence type="ECO:0000259" key="17">
    <source>
        <dbReference type="PROSITE" id="PS50886"/>
    </source>
</evidence>
<evidence type="ECO:0000256" key="3">
    <source>
        <dbReference type="ARBA" id="ARBA00011209"/>
    </source>
</evidence>
<dbReference type="PANTHER" id="PTHR10947">
    <property type="entry name" value="PHENYLALANYL-TRNA SYNTHETASE BETA CHAIN AND LEUCINE-RICH REPEAT-CONTAINING PROTEIN 47"/>
    <property type="match status" value="1"/>
</dbReference>
<dbReference type="PROSITE" id="PS50886">
    <property type="entry name" value="TRBD"/>
    <property type="match status" value="1"/>
</dbReference>
<dbReference type="InterPro" id="IPR045060">
    <property type="entry name" value="Phe-tRNA-ligase_IIc_bsu"/>
</dbReference>
<evidence type="ECO:0000256" key="16">
    <source>
        <dbReference type="PROSITE-ProRule" id="PRU00209"/>
    </source>
</evidence>
<evidence type="ECO:0000259" key="18">
    <source>
        <dbReference type="PROSITE" id="PS51447"/>
    </source>
</evidence>
<dbReference type="GO" id="GO:0004826">
    <property type="term" value="F:phenylalanine-tRNA ligase activity"/>
    <property type="evidence" value="ECO:0007669"/>
    <property type="project" value="UniProtKB-EC"/>
</dbReference>
<dbReference type="SUPFAM" id="SSF55681">
    <property type="entry name" value="Class II aaRS and biotin synthetases"/>
    <property type="match status" value="1"/>
</dbReference>